<dbReference type="Pfam" id="PF13450">
    <property type="entry name" value="NAD_binding_8"/>
    <property type="match status" value="1"/>
</dbReference>
<evidence type="ECO:0000313" key="7">
    <source>
        <dbReference type="Proteomes" id="UP000650833"/>
    </source>
</evidence>
<organism evidence="6 7">
    <name type="scientific">Mucor plumbeus</name>
    <dbReference type="NCBI Taxonomy" id="97098"/>
    <lineage>
        <taxon>Eukaryota</taxon>
        <taxon>Fungi</taxon>
        <taxon>Fungi incertae sedis</taxon>
        <taxon>Mucoromycota</taxon>
        <taxon>Mucoromycotina</taxon>
        <taxon>Mucoromycetes</taxon>
        <taxon>Mucorales</taxon>
        <taxon>Mucorineae</taxon>
        <taxon>Mucoraceae</taxon>
        <taxon>Mucor</taxon>
    </lineage>
</organism>
<dbReference type="Pfam" id="PF00743">
    <property type="entry name" value="FMO-like"/>
    <property type="match status" value="2"/>
</dbReference>
<keyword evidence="2" id="KW-0285">Flavoprotein</keyword>
<dbReference type="GO" id="GO:0004499">
    <property type="term" value="F:N,N-dimethylaniline monooxygenase activity"/>
    <property type="evidence" value="ECO:0007669"/>
    <property type="project" value="InterPro"/>
</dbReference>
<dbReference type="SUPFAM" id="SSF51905">
    <property type="entry name" value="FAD/NAD(P)-binding domain"/>
    <property type="match status" value="1"/>
</dbReference>
<keyword evidence="4" id="KW-0521">NADP</keyword>
<dbReference type="GO" id="GO:0050661">
    <property type="term" value="F:NADP binding"/>
    <property type="evidence" value="ECO:0007669"/>
    <property type="project" value="InterPro"/>
</dbReference>
<dbReference type="InterPro" id="IPR020946">
    <property type="entry name" value="Flavin_mOase-like"/>
</dbReference>
<dbReference type="InterPro" id="IPR050346">
    <property type="entry name" value="FMO-like"/>
</dbReference>
<dbReference type="Proteomes" id="UP000650833">
    <property type="component" value="Unassembled WGS sequence"/>
</dbReference>
<protein>
    <recommendedName>
        <fullName evidence="8">Flavin-containing monooxygenase</fullName>
    </recommendedName>
</protein>
<dbReference type="AlphaFoldDB" id="A0A8H7R6T0"/>
<comment type="caution">
    <text evidence="6">The sequence shown here is derived from an EMBL/GenBank/DDBJ whole genome shotgun (WGS) entry which is preliminary data.</text>
</comment>
<keyword evidence="5" id="KW-0560">Oxidoreductase</keyword>
<gene>
    <name evidence="6" type="ORF">INT46_007479</name>
</gene>
<comment type="similarity">
    <text evidence="1">Belongs to the FMO family.</text>
</comment>
<evidence type="ECO:0000256" key="2">
    <source>
        <dbReference type="ARBA" id="ARBA00022630"/>
    </source>
</evidence>
<evidence type="ECO:0000256" key="3">
    <source>
        <dbReference type="ARBA" id="ARBA00022827"/>
    </source>
</evidence>
<evidence type="ECO:0000256" key="4">
    <source>
        <dbReference type="ARBA" id="ARBA00022857"/>
    </source>
</evidence>
<evidence type="ECO:0000256" key="1">
    <source>
        <dbReference type="ARBA" id="ARBA00009183"/>
    </source>
</evidence>
<dbReference type="Gene3D" id="3.50.50.60">
    <property type="entry name" value="FAD/NAD(P)-binding domain"/>
    <property type="match status" value="2"/>
</dbReference>
<dbReference type="OrthoDB" id="66881at2759"/>
<accession>A0A8H7R6T0</accession>
<dbReference type="PANTHER" id="PTHR23023">
    <property type="entry name" value="DIMETHYLANILINE MONOOXYGENASE"/>
    <property type="match status" value="1"/>
</dbReference>
<dbReference type="GO" id="GO:0050660">
    <property type="term" value="F:flavin adenine dinucleotide binding"/>
    <property type="evidence" value="ECO:0007669"/>
    <property type="project" value="InterPro"/>
</dbReference>
<dbReference type="InterPro" id="IPR000960">
    <property type="entry name" value="Flavin_mOase"/>
</dbReference>
<proteinExistence type="inferred from homology"/>
<dbReference type="EMBL" id="JAEPRC010000172">
    <property type="protein sequence ID" value="KAG2205487.1"/>
    <property type="molecule type" value="Genomic_DNA"/>
</dbReference>
<evidence type="ECO:0000313" key="6">
    <source>
        <dbReference type="EMBL" id="KAG2205487.1"/>
    </source>
</evidence>
<evidence type="ECO:0008006" key="8">
    <source>
        <dbReference type="Google" id="ProtNLM"/>
    </source>
</evidence>
<reference evidence="6" key="1">
    <citation type="submission" date="2020-12" db="EMBL/GenBank/DDBJ databases">
        <title>Metabolic potential, ecology and presence of endohyphal bacteria is reflected in genomic diversity of Mucoromycotina.</title>
        <authorList>
            <person name="Muszewska A."/>
            <person name="Okrasinska A."/>
            <person name="Steczkiewicz K."/>
            <person name="Drgas O."/>
            <person name="Orlowska M."/>
            <person name="Perlinska-Lenart U."/>
            <person name="Aleksandrzak-Piekarczyk T."/>
            <person name="Szatraj K."/>
            <person name="Zielenkiewicz U."/>
            <person name="Pilsyk S."/>
            <person name="Malc E."/>
            <person name="Mieczkowski P."/>
            <person name="Kruszewska J.S."/>
            <person name="Biernat P."/>
            <person name="Pawlowska J."/>
        </authorList>
    </citation>
    <scope>NUCLEOTIDE SEQUENCE</scope>
    <source>
        <strain evidence="6">CBS 226.32</strain>
    </source>
</reference>
<name>A0A8H7R6T0_9FUNG</name>
<dbReference type="PRINTS" id="PR00370">
    <property type="entry name" value="FMOXYGENASE"/>
</dbReference>
<evidence type="ECO:0000256" key="5">
    <source>
        <dbReference type="ARBA" id="ARBA00023002"/>
    </source>
</evidence>
<keyword evidence="3" id="KW-0274">FAD</keyword>
<dbReference type="InterPro" id="IPR036188">
    <property type="entry name" value="FAD/NAD-bd_sf"/>
</dbReference>
<keyword evidence="7" id="KW-1185">Reference proteome</keyword>
<sequence length="442" mass="50125">MTNFIQKSIKRVAIIGGGPGGIAAARALRNEGGFDIITIFERSNHTGGTWYYSPETNPPPPFPSTNALQVDTTLDMKQLHSPIYANLHTNLPHSVMCFQDVPFPDDTPEFPSHTHVMNYLSQLAKNDNLLPWIRFSTLVEQAVFENGVWKVSLKNHKKSYTEEFDAVVVATGHYAVPYVPDFPGLDKLAQNKKVQLLHSRDYRQPESFRGKTILVIGGGSSAIDIVRETSAVATKVYQCIRTETELSRQAVERNPSNVYQVALINSFNSDKFSSWIELQDNSKLTDVDVIVFGTGYLYSFPFLPFQKDNLIKTGQKVHHLNQYMFYQKNPTLCFLGLPIRVVPLPLMQRQSIVMARYWSGKIPMFPSENTSGTDENDSRLDFIMGVAKEFDYDDRLGAWAEGWTKADREGWESNHPLTGRLSEKWKGLRKNALGLRREYLGY</sequence>